<gene>
    <name evidence="1" type="primary">msp2</name>
</gene>
<organism evidence="1">
    <name type="scientific">Anaplasma phagocytophilum</name>
    <name type="common">Ehrlichia phagocytophila</name>
    <dbReference type="NCBI Taxonomy" id="948"/>
    <lineage>
        <taxon>Bacteria</taxon>
        <taxon>Pseudomonadati</taxon>
        <taxon>Pseudomonadota</taxon>
        <taxon>Alphaproteobacteria</taxon>
        <taxon>Rickettsiales</taxon>
        <taxon>Anaplasmataceae</taxon>
        <taxon>Anaplasma</taxon>
        <taxon>phagocytophilum group</taxon>
    </lineage>
</organism>
<protein>
    <submittedName>
        <fullName evidence="1">Major surface protein 2</fullName>
    </submittedName>
</protein>
<accession>J9Q2A6</accession>
<name>J9Q2A6_ANAPH</name>
<feature type="non-terminal residue" evidence="1">
    <location>
        <position position="1"/>
    </location>
</feature>
<dbReference type="EMBL" id="JQ599082">
    <property type="protein sequence ID" value="AFJ04446.1"/>
    <property type="molecule type" value="Genomic_DNA"/>
</dbReference>
<proteinExistence type="predicted"/>
<sequence length="119" mass="12576">LAKTSGKDFVQFAKAVEISAPKIDKQVCKLDGSNKYGEHASTGVLTCGVGGASGTESKSQGGALKEFRQYVLEKRDYKDWPTTQGANDKGTDNAAEVAKGLTKLTHDEKTIVAGLLAKT</sequence>
<feature type="non-terminal residue" evidence="1">
    <location>
        <position position="119"/>
    </location>
</feature>
<reference evidence="1" key="1">
    <citation type="journal article" date="2012" name="Microbiology">
        <title>Antigen variability in Anaplasma phagocytophilum during chronic infection of a reservoir host.</title>
        <authorList>
            <person name="Rejmanek D."/>
            <person name="Foley P."/>
            <person name="Barbet A."/>
            <person name="Foley J."/>
        </authorList>
    </citation>
    <scope>NUCLEOTIDE SEQUENCE</scope>
    <source>
        <strain evidence="1">D-5</strain>
    </source>
</reference>
<dbReference type="AlphaFoldDB" id="J9Q2A6"/>
<evidence type="ECO:0000313" key="1">
    <source>
        <dbReference type="EMBL" id="AFJ04446.1"/>
    </source>
</evidence>